<dbReference type="WBParaSite" id="Smp_334270.1">
    <property type="protein sequence ID" value="Smp_334270.1"/>
    <property type="gene ID" value="Smp_334270"/>
</dbReference>
<dbReference type="InterPro" id="IPR011024">
    <property type="entry name" value="G_crystallin-like"/>
</dbReference>
<evidence type="ECO:0000313" key="3">
    <source>
        <dbReference type="Proteomes" id="UP000008854"/>
    </source>
</evidence>
<keyword evidence="3" id="KW-1185">Reference proteome</keyword>
<reference evidence="3" key="1">
    <citation type="journal article" date="2012" name="PLoS Negl. Trop. Dis.">
        <title>A systematically improved high quality genome and transcriptome of the human blood fluke Schistosoma mansoni.</title>
        <authorList>
            <person name="Protasio A.V."/>
            <person name="Tsai I.J."/>
            <person name="Babbage A."/>
            <person name="Nichol S."/>
            <person name="Hunt M."/>
            <person name="Aslett M.A."/>
            <person name="De Silva N."/>
            <person name="Velarde G.S."/>
            <person name="Anderson T.J."/>
            <person name="Clark R.C."/>
            <person name="Davidson C."/>
            <person name="Dillon G.P."/>
            <person name="Holroyd N.E."/>
            <person name="LoVerde P.T."/>
            <person name="Lloyd C."/>
            <person name="McQuillan J."/>
            <person name="Oliveira G."/>
            <person name="Otto T.D."/>
            <person name="Parker-Manuel S.J."/>
            <person name="Quail M.A."/>
            <person name="Wilson R.A."/>
            <person name="Zerlotini A."/>
            <person name="Dunne D.W."/>
            <person name="Berriman M."/>
        </authorList>
    </citation>
    <scope>NUCLEOTIDE SEQUENCE [LARGE SCALE GENOMIC DNA]</scope>
    <source>
        <strain evidence="3">Puerto Rican</strain>
    </source>
</reference>
<evidence type="ECO:0000256" key="1">
    <source>
        <dbReference type="SAM" id="SignalP"/>
    </source>
</evidence>
<dbReference type="Gene3D" id="2.60.20.10">
    <property type="entry name" value="Crystallins"/>
    <property type="match status" value="1"/>
</dbReference>
<feature type="chain" id="PRO_5033491574" description="Interleukin-4 inducing immunoglobulin-binding domain-containing protein" evidence="1">
    <location>
        <begin position="21"/>
        <end position="134"/>
    </location>
</feature>
<dbReference type="SUPFAM" id="SSF49695">
    <property type="entry name" value="gamma-Crystallin-like"/>
    <property type="match status" value="1"/>
</dbReference>
<accession>A0A5K4F0S5</accession>
<dbReference type="WBParaSite" id="Smp_245390.1">
    <property type="protein sequence ID" value="Smp_245390.1"/>
    <property type="gene ID" value="Smp_245390"/>
</dbReference>
<dbReference type="Pfam" id="PF18258">
    <property type="entry name" value="IL4_i_Ig"/>
    <property type="match status" value="1"/>
</dbReference>
<keyword evidence="1" id="KW-0732">Signal</keyword>
<reference evidence="4 5" key="2">
    <citation type="submission" date="2019-11" db="UniProtKB">
        <authorList>
            <consortium name="WormBaseParasite"/>
        </authorList>
    </citation>
    <scope>IDENTIFICATION</scope>
    <source>
        <strain evidence="4 5">Puerto Rican</strain>
    </source>
</reference>
<dbReference type="InParanoid" id="A0A5K4F0S5"/>
<feature type="signal peptide" evidence="1">
    <location>
        <begin position="1"/>
        <end position="20"/>
    </location>
</feature>
<evidence type="ECO:0000259" key="2">
    <source>
        <dbReference type="Pfam" id="PF18258"/>
    </source>
</evidence>
<dbReference type="Proteomes" id="UP000008854">
    <property type="component" value="Unassembled WGS sequence"/>
</dbReference>
<protein>
    <recommendedName>
        <fullName evidence="2">Interleukin-4 inducing immunoglobulin-binding domain-containing protein</fullName>
    </recommendedName>
</protein>
<name>A0A5K4F0S5_SCHMA</name>
<sequence>MFLIAVLSYTLLSQLGITTSDSCKYCLQLYDKTYEMGSYIEVYKSLGSLSPPWTPGSVCVPFVNDTKRDRPYWYLFEKVNYKGRITGLGHGTCIDDFTKSGFKGISSIQKCIQTKDGKVECINEPKRRSIYCRI</sequence>
<organism evidence="3 4">
    <name type="scientific">Schistosoma mansoni</name>
    <name type="common">Blood fluke</name>
    <dbReference type="NCBI Taxonomy" id="6183"/>
    <lineage>
        <taxon>Eukaryota</taxon>
        <taxon>Metazoa</taxon>
        <taxon>Spiralia</taxon>
        <taxon>Lophotrochozoa</taxon>
        <taxon>Platyhelminthes</taxon>
        <taxon>Trematoda</taxon>
        <taxon>Digenea</taxon>
        <taxon>Strigeidida</taxon>
        <taxon>Schistosomatoidea</taxon>
        <taxon>Schistosomatidae</taxon>
        <taxon>Schistosoma</taxon>
    </lineage>
</organism>
<evidence type="ECO:0000313" key="5">
    <source>
        <dbReference type="WBParaSite" id="Smp_334270.1"/>
    </source>
</evidence>
<evidence type="ECO:0000313" key="4">
    <source>
        <dbReference type="WBParaSite" id="Smp_245390.1"/>
    </source>
</evidence>
<dbReference type="AlphaFoldDB" id="A0A5K4F0S5"/>
<proteinExistence type="predicted"/>
<feature type="domain" description="Interleukin-4 inducing immunoglobulin-binding" evidence="2">
    <location>
        <begin position="26"/>
        <end position="113"/>
    </location>
</feature>
<dbReference type="InterPro" id="IPR041305">
    <property type="entry name" value="IL4_i_Ig"/>
</dbReference>